<sequence>MAPEDRLHGTVIEALAGGSGLRDQAVRMPTEIEVEDGMTQQVEGPEDAGVPGLVFRTSADQHHTMAGGPLVRVARDRLVTHLVSSLLLLAANGARGRPPFNLAGWAAHPREHGAGGPETV</sequence>
<keyword evidence="2" id="KW-1185">Reference proteome</keyword>
<dbReference type="EMBL" id="BMLQ01000001">
    <property type="protein sequence ID" value="GGO39741.1"/>
    <property type="molecule type" value="Genomic_DNA"/>
</dbReference>
<comment type="caution">
    <text evidence="1">The sequence shown here is derived from an EMBL/GenBank/DDBJ whole genome shotgun (WGS) entry which is preliminary data.</text>
</comment>
<proteinExistence type="predicted"/>
<organism evidence="1 2">
    <name type="scientific">Citricoccus zhacaiensis</name>
    <dbReference type="NCBI Taxonomy" id="489142"/>
    <lineage>
        <taxon>Bacteria</taxon>
        <taxon>Bacillati</taxon>
        <taxon>Actinomycetota</taxon>
        <taxon>Actinomycetes</taxon>
        <taxon>Micrococcales</taxon>
        <taxon>Micrococcaceae</taxon>
        <taxon>Citricoccus</taxon>
    </lineage>
</organism>
<gene>
    <name evidence="1" type="ORF">GCM10010977_00930</name>
</gene>
<name>A0ABQ2LPJ0_9MICC</name>
<accession>A0ABQ2LPJ0</accession>
<dbReference type="Proteomes" id="UP000642509">
    <property type="component" value="Unassembled WGS sequence"/>
</dbReference>
<protein>
    <submittedName>
        <fullName evidence="1">Uncharacterized protein</fullName>
    </submittedName>
</protein>
<reference evidence="2" key="1">
    <citation type="journal article" date="2019" name="Int. J. Syst. Evol. Microbiol.">
        <title>The Global Catalogue of Microorganisms (GCM) 10K type strain sequencing project: providing services to taxonomists for standard genome sequencing and annotation.</title>
        <authorList>
            <consortium name="The Broad Institute Genomics Platform"/>
            <consortium name="The Broad Institute Genome Sequencing Center for Infectious Disease"/>
            <person name="Wu L."/>
            <person name="Ma J."/>
        </authorList>
    </citation>
    <scope>NUCLEOTIDE SEQUENCE [LARGE SCALE GENOMIC DNA]</scope>
    <source>
        <strain evidence="2">CGMCC 1.7064</strain>
    </source>
</reference>
<evidence type="ECO:0000313" key="1">
    <source>
        <dbReference type="EMBL" id="GGO39741.1"/>
    </source>
</evidence>
<evidence type="ECO:0000313" key="2">
    <source>
        <dbReference type="Proteomes" id="UP000642509"/>
    </source>
</evidence>